<dbReference type="EMBL" id="CAXLJM020000006">
    <property type="protein sequence ID" value="CAL8071744.1"/>
    <property type="molecule type" value="Genomic_DNA"/>
</dbReference>
<dbReference type="Proteomes" id="UP001642540">
    <property type="component" value="Unassembled WGS sequence"/>
</dbReference>
<evidence type="ECO:0000256" key="1">
    <source>
        <dbReference type="SAM" id="MobiDB-lite"/>
    </source>
</evidence>
<evidence type="ECO:0008006" key="4">
    <source>
        <dbReference type="Google" id="ProtNLM"/>
    </source>
</evidence>
<proteinExistence type="predicted"/>
<dbReference type="PANTHER" id="PTHR31336">
    <property type="entry name" value="LIN37 HOMOLOG"/>
    <property type="match status" value="1"/>
</dbReference>
<comment type="caution">
    <text evidence="2">The sequence shown here is derived from an EMBL/GenBank/DDBJ whole genome shotgun (WGS) entry which is preliminary data.</text>
</comment>
<feature type="compositionally biased region" description="Polar residues" evidence="1">
    <location>
        <begin position="75"/>
        <end position="85"/>
    </location>
</feature>
<reference evidence="2 3" key="1">
    <citation type="submission" date="2024-08" db="EMBL/GenBank/DDBJ databases">
        <authorList>
            <person name="Cucini C."/>
            <person name="Frati F."/>
        </authorList>
    </citation>
    <scope>NUCLEOTIDE SEQUENCE [LARGE SCALE GENOMIC DNA]</scope>
</reference>
<dbReference type="InterPro" id="IPR028226">
    <property type="entry name" value="LIN37"/>
</dbReference>
<evidence type="ECO:0000313" key="2">
    <source>
        <dbReference type="EMBL" id="CAL8071744.1"/>
    </source>
</evidence>
<dbReference type="PANTHER" id="PTHR31336:SF3">
    <property type="entry name" value="PROTEIN LIN-37 HOMOLOG"/>
    <property type="match status" value="1"/>
</dbReference>
<protein>
    <recommendedName>
        <fullName evidence="4">Protein lin-37</fullName>
    </recommendedName>
</protein>
<accession>A0ABP1PN43</accession>
<organism evidence="2 3">
    <name type="scientific">Orchesella dallaii</name>
    <dbReference type="NCBI Taxonomy" id="48710"/>
    <lineage>
        <taxon>Eukaryota</taxon>
        <taxon>Metazoa</taxon>
        <taxon>Ecdysozoa</taxon>
        <taxon>Arthropoda</taxon>
        <taxon>Hexapoda</taxon>
        <taxon>Collembola</taxon>
        <taxon>Entomobryomorpha</taxon>
        <taxon>Entomobryoidea</taxon>
        <taxon>Orchesellidae</taxon>
        <taxon>Orchesellinae</taxon>
        <taxon>Orchesella</taxon>
    </lineage>
</organism>
<feature type="region of interest" description="Disordered" evidence="1">
    <location>
        <begin position="38"/>
        <end position="85"/>
    </location>
</feature>
<dbReference type="Pfam" id="PF15306">
    <property type="entry name" value="LIN37"/>
    <property type="match status" value="1"/>
</dbReference>
<keyword evidence="3" id="KW-1185">Reference proteome</keyword>
<sequence>MMDGNWQFSDRVPGVPEDASVKMARNRFKNVLRHMQLQDSYMHDDESDSDTDEGRQGSGRLSMRYPSGKKRSKSDSTSDAPKPQTSFVMKLFDRGVDLAQFDESTPLYPICRAWMQNKPHNPRGARGEEDKEEELMNEMEMHGESSEVHRLPPPDPLPCDDYGTPISVRIPPPLPKDNEPFCINYDDDAAPSPAVLFQNHLDRWNLIRQRWREASSYNEGRYDSSFSILRQIHDRVNVNSTTTTQVELP</sequence>
<evidence type="ECO:0000313" key="3">
    <source>
        <dbReference type="Proteomes" id="UP001642540"/>
    </source>
</evidence>
<gene>
    <name evidence="2" type="ORF">ODALV1_LOCUS1858</name>
</gene>
<name>A0ABP1PN43_9HEXA</name>